<dbReference type="Gene3D" id="3.30.450.20">
    <property type="entry name" value="PAS domain"/>
    <property type="match status" value="7"/>
</dbReference>
<keyword evidence="4" id="KW-0808">Transferase</keyword>
<feature type="domain" description="PAC" evidence="9">
    <location>
        <begin position="96"/>
        <end position="147"/>
    </location>
</feature>
<feature type="domain" description="PAC" evidence="9">
    <location>
        <begin position="724"/>
        <end position="776"/>
    </location>
</feature>
<dbReference type="AlphaFoldDB" id="A0ABD5PNJ9"/>
<protein>
    <recommendedName>
        <fullName evidence="2">histidine kinase</fullName>
        <ecNumber evidence="2">2.7.13.3</ecNumber>
    </recommendedName>
</protein>
<evidence type="ECO:0000256" key="6">
    <source>
        <dbReference type="SAM" id="Coils"/>
    </source>
</evidence>
<dbReference type="InterPro" id="IPR003661">
    <property type="entry name" value="HisK_dim/P_dom"/>
</dbReference>
<dbReference type="PANTHER" id="PTHR43304:SF1">
    <property type="entry name" value="PAC DOMAIN-CONTAINING PROTEIN"/>
    <property type="match status" value="1"/>
</dbReference>
<feature type="domain" description="PAS" evidence="8">
    <location>
        <begin position="151"/>
        <end position="196"/>
    </location>
</feature>
<dbReference type="InterPro" id="IPR036097">
    <property type="entry name" value="HisK_dim/P_sf"/>
</dbReference>
<evidence type="ECO:0000256" key="3">
    <source>
        <dbReference type="ARBA" id="ARBA00022553"/>
    </source>
</evidence>
<dbReference type="GO" id="GO:0004673">
    <property type="term" value="F:protein histidine kinase activity"/>
    <property type="evidence" value="ECO:0007669"/>
    <property type="project" value="UniProtKB-EC"/>
</dbReference>
<dbReference type="SUPFAM" id="SSF47384">
    <property type="entry name" value="Homodimeric domain of signal transducing histidine kinase"/>
    <property type="match status" value="1"/>
</dbReference>
<dbReference type="Pfam" id="PF00989">
    <property type="entry name" value="PAS"/>
    <property type="match status" value="1"/>
</dbReference>
<dbReference type="CDD" id="cd00130">
    <property type="entry name" value="PAS"/>
    <property type="match status" value="5"/>
</dbReference>
<dbReference type="InterPro" id="IPR052162">
    <property type="entry name" value="Sensor_kinase/Photoreceptor"/>
</dbReference>
<dbReference type="InterPro" id="IPR000014">
    <property type="entry name" value="PAS"/>
</dbReference>
<dbReference type="PANTHER" id="PTHR43304">
    <property type="entry name" value="PHYTOCHROME-LIKE PROTEIN CPH1"/>
    <property type="match status" value="1"/>
</dbReference>
<keyword evidence="3" id="KW-0597">Phosphoprotein</keyword>
<dbReference type="InterPro" id="IPR004358">
    <property type="entry name" value="Sig_transdc_His_kin-like_C"/>
</dbReference>
<keyword evidence="11" id="KW-1185">Reference proteome</keyword>
<dbReference type="Proteomes" id="UP001595898">
    <property type="component" value="Unassembled WGS sequence"/>
</dbReference>
<sequence>MSTRADAPADAFWGDVEDDVALQRYRTLVSTIDDGIYQLDANGHFVAVNETIVELTGYARDDLIGEHVSLLIDDDDIARITDRIPSALESEAADIETLELTIETAEGERIPCELRINMLVEDGSFQGTIGVARDVSEKRRRQESLASAQASYESITDVLDEANIGVVVLDDEFQIAWTDEKIAEYLGLDRDALVGRDKRRVVNETMKHRFADPERFAETVLATYDDNSYTERFECRVTADDGRDGRWLEHYSRPIESGQYGGGRIELYYDITDRKVTEDARKETEAEFHSLVDAVEEYAIFRLDRDGRVISWNQGAREIKGYDREEILGEHFSTFYTEEDRAADVPAHNLERALENGSAEDEGWRVRKDGTRFWANVTITAIRDVDGTHRGYLKVTRDMTDRRERERELESELQRILGRISDAFYAVDEEFRFTHVNERAEELLQQSEEELLGKSIWEVFPSAAEIEEVSDAFRTAMESQEPTSYELYYETLEFWVEANLYPSETGISVYFRDVTDRKEREQELRRTERRFEAIFNDPNILVGLLDPDGTVLDINGTAMEYVDADLDDVTGKPFWETPWWGGGDGVQADVKRWTERAASGEYVEFEADLTQPNGEAYTLEGVFRPVTNEEGEVVSLVVSDRDVTERKRRERQLRESEQRHRTLAENFPNGIVTMFDDDLQYTLAAGRGFEDLPMSPADVEGHPVQDVWPDPVSDALESAFHDALEGETSAIDLQYAGREWVVRVVPISDDDGDVFAGMTIAQDITDRKARERALEESERRYRTLAENFPNGAVGVYDSDLRYTLARGALMGEQLPSADRLEGSRMPDVFPEETVSDLEPVFRGAIDDGETDSVTTEFDGRIWRVWAAPLRDADGEIFAGLSFAQDITEQAERKRKLEEVIEKLEASNERLEQFAYAASHDLQEPLRMVSSYLQLIEARYADELDEDGEEFLEYAVNGADRMREMIDGLLEYSRIETRGDPFEPVDLDALLADVRSDLRMQIEESDAEITSTDLPRVEGDDSQLRQVFQNLLSNAIEYSGDEPPRIHVGAERDGQQWIISVRDEGIGIDPDVEDRIFEVFERLHSQAEHQGTGIGLALCERIVERHDGEIWVDSEPGEGTTFSFTLPAVDS</sequence>
<dbReference type="InterPro" id="IPR013767">
    <property type="entry name" value="PAS_fold"/>
</dbReference>
<dbReference type="InterPro" id="IPR013656">
    <property type="entry name" value="PAS_4"/>
</dbReference>
<keyword evidence="6" id="KW-0175">Coiled coil</keyword>
<dbReference type="SUPFAM" id="SSF55785">
    <property type="entry name" value="PYP-like sensor domain (PAS domain)"/>
    <property type="match status" value="7"/>
</dbReference>
<evidence type="ECO:0000313" key="11">
    <source>
        <dbReference type="Proteomes" id="UP001595898"/>
    </source>
</evidence>
<dbReference type="NCBIfam" id="TIGR00229">
    <property type="entry name" value="sensory_box"/>
    <property type="match status" value="5"/>
</dbReference>
<keyword evidence="5" id="KW-0418">Kinase</keyword>
<evidence type="ECO:0000259" key="8">
    <source>
        <dbReference type="PROSITE" id="PS50112"/>
    </source>
</evidence>
<evidence type="ECO:0000259" key="7">
    <source>
        <dbReference type="PROSITE" id="PS50109"/>
    </source>
</evidence>
<dbReference type="CDD" id="cd00082">
    <property type="entry name" value="HisKA"/>
    <property type="match status" value="1"/>
</dbReference>
<dbReference type="InterPro" id="IPR001610">
    <property type="entry name" value="PAC"/>
</dbReference>
<dbReference type="PROSITE" id="PS50112">
    <property type="entry name" value="PAS"/>
    <property type="match status" value="4"/>
</dbReference>
<dbReference type="Gene3D" id="3.30.565.10">
    <property type="entry name" value="Histidine kinase-like ATPase, C-terminal domain"/>
    <property type="match status" value="1"/>
</dbReference>
<dbReference type="SMART" id="SM00091">
    <property type="entry name" value="PAS"/>
    <property type="match status" value="6"/>
</dbReference>
<evidence type="ECO:0000259" key="9">
    <source>
        <dbReference type="PROSITE" id="PS50113"/>
    </source>
</evidence>
<comment type="catalytic activity">
    <reaction evidence="1">
        <text>ATP + protein L-histidine = ADP + protein N-phospho-L-histidine.</text>
        <dbReference type="EC" id="2.7.13.3"/>
    </reaction>
</comment>
<feature type="domain" description="PAS" evidence="8">
    <location>
        <begin position="21"/>
        <end position="91"/>
    </location>
</feature>
<evidence type="ECO:0000256" key="5">
    <source>
        <dbReference type="ARBA" id="ARBA00022777"/>
    </source>
</evidence>
<feature type="domain" description="PAC" evidence="9">
    <location>
        <begin position="359"/>
        <end position="411"/>
    </location>
</feature>
<dbReference type="EMBL" id="JBHSFA010000005">
    <property type="protein sequence ID" value="MFC4542032.1"/>
    <property type="molecule type" value="Genomic_DNA"/>
</dbReference>
<feature type="coiled-coil region" evidence="6">
    <location>
        <begin position="886"/>
        <end position="913"/>
    </location>
</feature>
<comment type="caution">
    <text evidence="10">The sequence shown here is derived from an EMBL/GenBank/DDBJ whole genome shotgun (WGS) entry which is preliminary data.</text>
</comment>
<dbReference type="InterPro" id="IPR035965">
    <property type="entry name" value="PAS-like_dom_sf"/>
</dbReference>
<dbReference type="PROSITE" id="PS50113">
    <property type="entry name" value="PAC"/>
    <property type="match status" value="5"/>
</dbReference>
<organism evidence="10 11">
    <name type="scientific">Halosolutus amylolyticus</name>
    <dbReference type="NCBI Taxonomy" id="2932267"/>
    <lineage>
        <taxon>Archaea</taxon>
        <taxon>Methanobacteriati</taxon>
        <taxon>Methanobacteriota</taxon>
        <taxon>Stenosarchaea group</taxon>
        <taxon>Halobacteria</taxon>
        <taxon>Halobacteriales</taxon>
        <taxon>Natrialbaceae</taxon>
        <taxon>Halosolutus</taxon>
    </lineage>
</organism>
<dbReference type="SUPFAM" id="SSF55874">
    <property type="entry name" value="ATPase domain of HSP90 chaperone/DNA topoisomerase II/histidine kinase"/>
    <property type="match status" value="1"/>
</dbReference>
<dbReference type="Gene3D" id="1.10.287.130">
    <property type="match status" value="1"/>
</dbReference>
<dbReference type="Pfam" id="PF00512">
    <property type="entry name" value="HisKA"/>
    <property type="match status" value="1"/>
</dbReference>
<feature type="domain" description="PAC" evidence="9">
    <location>
        <begin position="603"/>
        <end position="655"/>
    </location>
</feature>
<feature type="domain" description="PAS" evidence="8">
    <location>
        <begin position="409"/>
        <end position="480"/>
    </location>
</feature>
<gene>
    <name evidence="10" type="ORF">ACFO5R_08845</name>
</gene>
<dbReference type="SMART" id="SM00387">
    <property type="entry name" value="HATPase_c"/>
    <property type="match status" value="1"/>
</dbReference>
<dbReference type="FunFam" id="3.30.565.10:FF:000006">
    <property type="entry name" value="Sensor histidine kinase WalK"/>
    <property type="match status" value="1"/>
</dbReference>
<dbReference type="EC" id="2.7.13.3" evidence="2"/>
<accession>A0ABD5PNJ9</accession>
<evidence type="ECO:0000313" key="10">
    <source>
        <dbReference type="EMBL" id="MFC4542032.1"/>
    </source>
</evidence>
<evidence type="ECO:0000256" key="1">
    <source>
        <dbReference type="ARBA" id="ARBA00000085"/>
    </source>
</evidence>
<dbReference type="PRINTS" id="PR00344">
    <property type="entry name" value="BCTRLSENSOR"/>
</dbReference>
<dbReference type="InterPro" id="IPR036890">
    <property type="entry name" value="HATPase_C_sf"/>
</dbReference>
<dbReference type="InterPro" id="IPR005467">
    <property type="entry name" value="His_kinase_dom"/>
</dbReference>
<dbReference type="Pfam" id="PF08448">
    <property type="entry name" value="PAS_4"/>
    <property type="match status" value="5"/>
</dbReference>
<dbReference type="Pfam" id="PF13426">
    <property type="entry name" value="PAS_9"/>
    <property type="match status" value="1"/>
</dbReference>
<dbReference type="InterPro" id="IPR003594">
    <property type="entry name" value="HATPase_dom"/>
</dbReference>
<reference evidence="10 11" key="1">
    <citation type="journal article" date="2019" name="Int. J. Syst. Evol. Microbiol.">
        <title>The Global Catalogue of Microorganisms (GCM) 10K type strain sequencing project: providing services to taxonomists for standard genome sequencing and annotation.</title>
        <authorList>
            <consortium name="The Broad Institute Genomics Platform"/>
            <consortium name="The Broad Institute Genome Sequencing Center for Infectious Disease"/>
            <person name="Wu L."/>
            <person name="Ma J."/>
        </authorList>
    </citation>
    <scope>NUCLEOTIDE SEQUENCE [LARGE SCALE GENOMIC DNA]</scope>
    <source>
        <strain evidence="10 11">WLHS5</strain>
    </source>
</reference>
<evidence type="ECO:0000256" key="2">
    <source>
        <dbReference type="ARBA" id="ARBA00012438"/>
    </source>
</evidence>
<dbReference type="SMART" id="SM00388">
    <property type="entry name" value="HisKA"/>
    <property type="match status" value="1"/>
</dbReference>
<name>A0ABD5PNJ9_9EURY</name>
<feature type="domain" description="Histidine kinase" evidence="7">
    <location>
        <begin position="916"/>
        <end position="1129"/>
    </location>
</feature>
<proteinExistence type="predicted"/>
<dbReference type="RefSeq" id="WP_250141438.1">
    <property type="nucleotide sequence ID" value="NZ_JALIQP010000004.1"/>
</dbReference>
<dbReference type="Pfam" id="PF02518">
    <property type="entry name" value="HATPase_c"/>
    <property type="match status" value="1"/>
</dbReference>
<feature type="domain" description="PAC" evidence="9">
    <location>
        <begin position="846"/>
        <end position="898"/>
    </location>
</feature>
<dbReference type="PROSITE" id="PS50109">
    <property type="entry name" value="HIS_KIN"/>
    <property type="match status" value="1"/>
</dbReference>
<evidence type="ECO:0000256" key="4">
    <source>
        <dbReference type="ARBA" id="ARBA00022679"/>
    </source>
</evidence>
<dbReference type="InterPro" id="IPR000700">
    <property type="entry name" value="PAS-assoc_C"/>
</dbReference>
<dbReference type="SMART" id="SM00086">
    <property type="entry name" value="PAC"/>
    <property type="match status" value="4"/>
</dbReference>
<feature type="domain" description="PAS" evidence="8">
    <location>
        <begin position="284"/>
        <end position="357"/>
    </location>
</feature>